<dbReference type="VEuPathDB" id="ToxoDB:TGARI_213580"/>
<accession>A0A139XY15</accession>
<protein>
    <submittedName>
        <fullName evidence="2">Uncharacterized protein</fullName>
    </submittedName>
</protein>
<evidence type="ECO:0000313" key="2">
    <source>
        <dbReference type="EMBL" id="KYF43686.1"/>
    </source>
</evidence>
<evidence type="ECO:0000313" key="3">
    <source>
        <dbReference type="Proteomes" id="UP000074247"/>
    </source>
</evidence>
<feature type="compositionally biased region" description="Acidic residues" evidence="1">
    <location>
        <begin position="30"/>
        <end position="39"/>
    </location>
</feature>
<reference evidence="2 3" key="1">
    <citation type="journal article" date="2016" name="Nat. Commun.">
        <title>Local admixture of amplified and diversified secreted pathogenesis determinants shapes mosaic Toxoplasma gondii genomes.</title>
        <authorList>
            <person name="Lorenzi H."/>
            <person name="Khan A."/>
            <person name="Behnke M.S."/>
            <person name="Namasivayam S."/>
            <person name="Swapna L.S."/>
            <person name="Hadjithomas M."/>
            <person name="Karamycheva S."/>
            <person name="Pinney D."/>
            <person name="Brunk B.P."/>
            <person name="Ajioka J.W."/>
            <person name="Ajzenberg D."/>
            <person name="Boothroyd J.C."/>
            <person name="Boyle J.P."/>
            <person name="Darde M.L."/>
            <person name="Diaz-Miranda M.A."/>
            <person name="Dubey J.P."/>
            <person name="Fritz H.M."/>
            <person name="Gennari S.M."/>
            <person name="Gregory B.D."/>
            <person name="Kim K."/>
            <person name="Saeij J.P."/>
            <person name="Su C."/>
            <person name="White M.W."/>
            <person name="Zhu X.Q."/>
            <person name="Howe D.K."/>
            <person name="Rosenthal B.M."/>
            <person name="Grigg M.E."/>
            <person name="Parkinson J."/>
            <person name="Liu L."/>
            <person name="Kissinger J.C."/>
            <person name="Roos D.S."/>
            <person name="Sibley L.D."/>
        </authorList>
    </citation>
    <scope>NUCLEOTIDE SEQUENCE [LARGE SCALE GENOMIC DNA]</scope>
    <source>
        <strain evidence="2 3">ARI</strain>
    </source>
</reference>
<organism evidence="2 3">
    <name type="scientific">Toxoplasma gondii ARI</name>
    <dbReference type="NCBI Taxonomy" id="1074872"/>
    <lineage>
        <taxon>Eukaryota</taxon>
        <taxon>Sar</taxon>
        <taxon>Alveolata</taxon>
        <taxon>Apicomplexa</taxon>
        <taxon>Conoidasida</taxon>
        <taxon>Coccidia</taxon>
        <taxon>Eucoccidiorida</taxon>
        <taxon>Eimeriorina</taxon>
        <taxon>Sarcocystidae</taxon>
        <taxon>Toxoplasma</taxon>
    </lineage>
</organism>
<dbReference type="EMBL" id="AGQS02004606">
    <property type="protein sequence ID" value="KYF43686.1"/>
    <property type="molecule type" value="Genomic_DNA"/>
</dbReference>
<evidence type="ECO:0000256" key="1">
    <source>
        <dbReference type="SAM" id="MobiDB-lite"/>
    </source>
</evidence>
<dbReference type="AlphaFoldDB" id="A0A139XY15"/>
<dbReference type="OrthoDB" id="10349931at2759"/>
<comment type="caution">
    <text evidence="2">The sequence shown here is derived from an EMBL/GenBank/DDBJ whole genome shotgun (WGS) entry which is preliminary data.</text>
</comment>
<feature type="region of interest" description="Disordered" evidence="1">
    <location>
        <begin position="1"/>
        <end position="46"/>
    </location>
</feature>
<proteinExistence type="predicted"/>
<feature type="compositionally biased region" description="Basic residues" evidence="1">
    <location>
        <begin position="1"/>
        <end position="24"/>
    </location>
</feature>
<sequence>MAHGASRYKKARAKMRWKSRRGHGPRQIAVEEEEDEEIAEKEKKDETKVPINDVHAGCTDRSCAHLWYQCCTSCLSEACRFLGIQICFGGCVHTCVACPVFCSHNFDVKCPAHV</sequence>
<gene>
    <name evidence="2" type="ORF">TGARI_213580</name>
</gene>
<name>A0A139XY15_TOXGO</name>
<dbReference type="Proteomes" id="UP000074247">
    <property type="component" value="Unassembled WGS sequence"/>
</dbReference>